<keyword evidence="2" id="KW-1185">Reference proteome</keyword>
<accession>A0A9X1PN26</accession>
<dbReference type="RefSeq" id="WP_234657287.1">
    <property type="nucleotide sequence ID" value="NZ_CP094997.1"/>
</dbReference>
<evidence type="ECO:0000313" key="1">
    <source>
        <dbReference type="EMBL" id="MCF0064352.1"/>
    </source>
</evidence>
<proteinExistence type="predicted"/>
<reference evidence="1" key="1">
    <citation type="submission" date="2021-12" db="EMBL/GenBank/DDBJ databases">
        <title>Novel species in genus Dyadobacter.</title>
        <authorList>
            <person name="Ma C."/>
        </authorList>
    </citation>
    <scope>NUCLEOTIDE SEQUENCE</scope>
    <source>
        <strain evidence="1">LJ419</strain>
    </source>
</reference>
<protein>
    <recommendedName>
        <fullName evidence="3">DUF3592 domain-containing protein</fullName>
    </recommendedName>
</protein>
<organism evidence="1 2">
    <name type="scientific">Dyadobacter chenwenxiniae</name>
    <dbReference type="NCBI Taxonomy" id="2906456"/>
    <lineage>
        <taxon>Bacteria</taxon>
        <taxon>Pseudomonadati</taxon>
        <taxon>Bacteroidota</taxon>
        <taxon>Cytophagia</taxon>
        <taxon>Cytophagales</taxon>
        <taxon>Spirosomataceae</taxon>
        <taxon>Dyadobacter</taxon>
    </lineage>
</organism>
<evidence type="ECO:0008006" key="3">
    <source>
        <dbReference type="Google" id="ProtNLM"/>
    </source>
</evidence>
<dbReference type="AlphaFoldDB" id="A0A9X1PN26"/>
<evidence type="ECO:0000313" key="2">
    <source>
        <dbReference type="Proteomes" id="UP001139000"/>
    </source>
</evidence>
<dbReference type="Proteomes" id="UP001139000">
    <property type="component" value="Unassembled WGS sequence"/>
</dbReference>
<name>A0A9X1PN26_9BACT</name>
<comment type="caution">
    <text evidence="1">The sequence shown here is derived from an EMBL/GenBank/DDBJ whole genome shotgun (WGS) entry which is preliminary data.</text>
</comment>
<gene>
    <name evidence="1" type="ORF">LXM26_22740</name>
</gene>
<dbReference type="EMBL" id="JAJTTC010000007">
    <property type="protein sequence ID" value="MCF0064352.1"/>
    <property type="molecule type" value="Genomic_DNA"/>
</dbReference>
<sequence length="113" mass="12791">MELGLCIIILLATFYFYFGLPKSLELAKKAKIKLLGIEAQATILFIEEGDDATSQPFKIQIQVEPVMGRNFVTELTDVPRAYVSFVKVGAKVRIKYLVKNQKEVVFVNFIGQF</sequence>